<dbReference type="InterPro" id="IPR041369">
    <property type="entry name" value="TrmO_C"/>
</dbReference>
<dbReference type="Pfam" id="PF18389">
    <property type="entry name" value="TrmO_C"/>
    <property type="match status" value="1"/>
</dbReference>
<dbReference type="PANTHER" id="PTHR12818">
    <property type="entry name" value="TRNA (ADENINE(37)-N6)-METHYLTRANSFERASE"/>
    <property type="match status" value="1"/>
</dbReference>
<dbReference type="NCBIfam" id="TIGR00104">
    <property type="entry name" value="tRNA_TsaA"/>
    <property type="match status" value="1"/>
</dbReference>
<proteinExistence type="inferred from homology"/>
<evidence type="ECO:0000259" key="3">
    <source>
        <dbReference type="PROSITE" id="PS51668"/>
    </source>
</evidence>
<keyword evidence="5" id="KW-1185">Reference proteome</keyword>
<name>A0A923RW30_9FIRM</name>
<evidence type="ECO:0000313" key="4">
    <source>
        <dbReference type="EMBL" id="MBC5725548.1"/>
    </source>
</evidence>
<comment type="similarity">
    <text evidence="2">Belongs to the tRNA methyltransferase O family.</text>
</comment>
<keyword evidence="1" id="KW-0949">S-adenosyl-L-methionine</keyword>
<dbReference type="Proteomes" id="UP000606499">
    <property type="component" value="Unassembled WGS sequence"/>
</dbReference>
<organism evidence="4 5">
    <name type="scientific">Agathobaculum faecis</name>
    <dbReference type="NCBI Taxonomy" id="2763013"/>
    <lineage>
        <taxon>Bacteria</taxon>
        <taxon>Bacillati</taxon>
        <taxon>Bacillota</taxon>
        <taxon>Clostridia</taxon>
        <taxon>Eubacteriales</taxon>
        <taxon>Butyricicoccaceae</taxon>
        <taxon>Agathobaculum</taxon>
    </lineage>
</organism>
<evidence type="ECO:0000256" key="2">
    <source>
        <dbReference type="ARBA" id="ARBA00033753"/>
    </source>
</evidence>
<evidence type="ECO:0000256" key="1">
    <source>
        <dbReference type="ARBA" id="ARBA00022691"/>
    </source>
</evidence>
<accession>A0A923RW30</accession>
<dbReference type="InterPro" id="IPR023368">
    <property type="entry name" value="UPF0066_cons_site"/>
</dbReference>
<evidence type="ECO:0000313" key="5">
    <source>
        <dbReference type="Proteomes" id="UP000606499"/>
    </source>
</evidence>
<dbReference type="PROSITE" id="PS01318">
    <property type="entry name" value="TSAA_1"/>
    <property type="match status" value="1"/>
</dbReference>
<dbReference type="RefSeq" id="WP_186949990.1">
    <property type="nucleotide sequence ID" value="NZ_JACOPL010000007.1"/>
</dbReference>
<gene>
    <name evidence="4" type="primary">tsaA</name>
    <name evidence="4" type="ORF">H8S45_08780</name>
</gene>
<protein>
    <submittedName>
        <fullName evidence="4">tRNA (N6-threonylcarbamoyladenosine(37)-N6)-methyltransferase TrmO</fullName>
    </submittedName>
</protein>
<dbReference type="InterPro" id="IPR023370">
    <property type="entry name" value="TrmO-like_N"/>
</dbReference>
<dbReference type="InterPro" id="IPR036414">
    <property type="entry name" value="YaeB_N_sf"/>
</dbReference>
<dbReference type="AlphaFoldDB" id="A0A923RW30"/>
<feature type="domain" description="TsaA-like" evidence="3">
    <location>
        <begin position="7"/>
        <end position="148"/>
    </location>
</feature>
<dbReference type="SUPFAM" id="SSF118196">
    <property type="entry name" value="YaeB-like"/>
    <property type="match status" value="1"/>
</dbReference>
<sequence length="226" mass="24741">MSHPIPMHIIARIRSDFPTKFGIPRQSGLADTPARIVFEPPYRNADALRGIDGFSHLWLIWQFSEAVREGWSPTVRPPKLGGNRRVGVFATRSPFRPNAIGLSSVRLERVEPWTPDGPVLHVSGADLMDGTPLLDIKPYLAYTDAHPEASSGFALPTDAVQVSCPPRLLDSLPAGRRQSLLAVLAQDPRPGYQDEPGRVYGFPFAGFEVHFTVEGGVLTVLSITPT</sequence>
<reference evidence="4" key="1">
    <citation type="submission" date="2020-08" db="EMBL/GenBank/DDBJ databases">
        <title>Genome public.</title>
        <authorList>
            <person name="Liu C."/>
            <person name="Sun Q."/>
        </authorList>
    </citation>
    <scope>NUCLEOTIDE SEQUENCE</scope>
    <source>
        <strain evidence="4">NSJ-28</strain>
    </source>
</reference>
<dbReference type="Pfam" id="PF01980">
    <property type="entry name" value="TrmO_N"/>
    <property type="match status" value="1"/>
</dbReference>
<dbReference type="PROSITE" id="PS51668">
    <property type="entry name" value="TSAA_2"/>
    <property type="match status" value="1"/>
</dbReference>
<dbReference type="EMBL" id="JACOPL010000007">
    <property type="protein sequence ID" value="MBC5725548.1"/>
    <property type="molecule type" value="Genomic_DNA"/>
</dbReference>
<dbReference type="Gene3D" id="3.30.2310.10">
    <property type="entry name" value="YaeB-like"/>
    <property type="match status" value="1"/>
</dbReference>
<dbReference type="InterPro" id="IPR040372">
    <property type="entry name" value="YaeB-like"/>
</dbReference>
<comment type="caution">
    <text evidence="4">The sequence shown here is derived from an EMBL/GenBank/DDBJ whole genome shotgun (WGS) entry which is preliminary data.</text>
</comment>
<dbReference type="Gene3D" id="2.40.30.70">
    <property type="entry name" value="YaeB-like"/>
    <property type="match status" value="1"/>
</dbReference>
<dbReference type="InterPro" id="IPR036413">
    <property type="entry name" value="YaeB-like_sf"/>
</dbReference>
<dbReference type="PANTHER" id="PTHR12818:SF0">
    <property type="entry name" value="TRNA (ADENINE(37)-N6)-METHYLTRANSFERASE"/>
    <property type="match status" value="1"/>
</dbReference>
<dbReference type="CDD" id="cd09281">
    <property type="entry name" value="UPF0066"/>
    <property type="match status" value="1"/>
</dbReference>